<dbReference type="SMART" id="SM00028">
    <property type="entry name" value="TPR"/>
    <property type="match status" value="12"/>
</dbReference>
<keyword evidence="1" id="KW-0802">TPR repeat</keyword>
<dbReference type="Gene3D" id="1.25.40.10">
    <property type="entry name" value="Tetratricopeptide repeat domain"/>
    <property type="match status" value="4"/>
</dbReference>
<accession>A0ABN8L976</accession>
<dbReference type="SUPFAM" id="SSF48452">
    <property type="entry name" value="TPR-like"/>
    <property type="match status" value="3"/>
</dbReference>
<dbReference type="EMBL" id="CALNXI010000001">
    <property type="protein sequence ID" value="CAH3013659.1"/>
    <property type="molecule type" value="Genomic_DNA"/>
</dbReference>
<evidence type="ECO:0000313" key="2">
    <source>
        <dbReference type="EMBL" id="CAH3013659.1"/>
    </source>
</evidence>
<evidence type="ECO:0000256" key="1">
    <source>
        <dbReference type="PROSITE-ProRule" id="PRU00339"/>
    </source>
</evidence>
<proteinExistence type="predicted"/>
<dbReference type="InterPro" id="IPR042161">
    <property type="entry name" value="TTC34"/>
</dbReference>
<evidence type="ECO:0000313" key="3">
    <source>
        <dbReference type="Proteomes" id="UP001159427"/>
    </source>
</evidence>
<feature type="repeat" description="TPR" evidence="1">
    <location>
        <begin position="410"/>
        <end position="443"/>
    </location>
</feature>
<protein>
    <recommendedName>
        <fullName evidence="4">Tetratricopeptide repeat protein 34</fullName>
    </recommendedName>
</protein>
<dbReference type="PANTHER" id="PTHR44874:SF1">
    <property type="entry name" value="TETRATRICOPEPTIDE REPEAT PROTEIN 34"/>
    <property type="match status" value="1"/>
</dbReference>
<gene>
    <name evidence="2" type="ORF">PEVE_00000098</name>
</gene>
<reference evidence="2 3" key="1">
    <citation type="submission" date="2022-05" db="EMBL/GenBank/DDBJ databases">
        <authorList>
            <consortium name="Genoscope - CEA"/>
            <person name="William W."/>
        </authorList>
    </citation>
    <scope>NUCLEOTIDE SEQUENCE [LARGE SCALE GENOMIC DNA]</scope>
</reference>
<organism evidence="2 3">
    <name type="scientific">Porites evermanni</name>
    <dbReference type="NCBI Taxonomy" id="104178"/>
    <lineage>
        <taxon>Eukaryota</taxon>
        <taxon>Metazoa</taxon>
        <taxon>Cnidaria</taxon>
        <taxon>Anthozoa</taxon>
        <taxon>Hexacorallia</taxon>
        <taxon>Scleractinia</taxon>
        <taxon>Fungiina</taxon>
        <taxon>Poritidae</taxon>
        <taxon>Porites</taxon>
    </lineage>
</organism>
<comment type="caution">
    <text evidence="2">The sequence shown here is derived from an EMBL/GenBank/DDBJ whole genome shotgun (WGS) entry which is preliminary data.</text>
</comment>
<sequence>MATAGDSIGQALSFIASANQELRKQRSEEAVTLFCKGYALEPGLVKDHLVTLPRNHLQSVIYTLEDWCVCCGGDSEQLLSSCEITLSVEQICDLITSPGLRPDSRVAWSTKLRSQMRNNNYLEAVNTCLQAVKVFADQNDIVFFLVERAVAYLFLKEKSFAVQDLIAACDKDCDAALACIKESGAKLLPVILEALYEVIAKFAKKSESHSVDERFLLIKIDRIVVGLNPEDTSTLEDCAGHMIKLNQYKEAVALLSDGIDRLSCSGRREIESVELLLQRAQCHLALQETELAVNDYLSAAGLDEDMTRITILALPGAQQDNIASFAKQTASELLSHFRLKAKLNSACSVDTRNTAESLLRAALMYRLLYVMDRNNVDALINAAECLKLQDKDAEAVNTLNLVLSLRPTCSKAYYTRAYCHMKAAEMASALADFNTTLDLQPSFVQALCGRAFVWLMGGQLEKSAKDLKDASGISIAATVTWITELSEYGQQTLKNQLKEYLMTTLKKRQQGENSRVDSSLIPLGDVLTRAFSTDFECHLVFVEILLALCKMDEAQAILVRLIKHNPDDYLATLHLAALKMRRNKTSDALEDIFSLLMAIGEEKLTSSMLRLTEEDRARLTREAHCEGIQRFNACSENPSAQGYFTVAIAASQNKACESYVWRAKLNILKGELDTAIKDLDYILAIKPNYVEVLCQRGLLFAQKNNLKQSYQDLLQALLLNTQALKTFILSLAENRKQLLLARLEDCAQMLFSHYLSRGFRSKCILKLCQLLVQVGADVVSYHSMYADGLIIFEDYQKAAEELDVAERLSPGDASVLSRRGLVHVKLNEIEISAGKFQRAAEIDSEAVTFALATLNSAQKESLVRIAIDKANEHTRVNKNKQALGYFTLAVAASDGHCNTGQQQEILRMRSKCFERLRDYQHAIADMTNVITSGTPVVGDLVARANLHLLNDNFKGASLDFVVAMDTQEVTAITLMSSYPGKDAVIKAFLKAATADLNCKKFSDGLTICTYGLRLDPNNVELRNLKRKCEFGVSNKCFIQ</sequence>
<dbReference type="PANTHER" id="PTHR44874">
    <property type="entry name" value="TETRATRICOPEPTIDE REPEAT PROTEIN 34"/>
    <property type="match status" value="1"/>
</dbReference>
<dbReference type="InterPro" id="IPR019734">
    <property type="entry name" value="TPR_rpt"/>
</dbReference>
<name>A0ABN8L976_9CNID</name>
<dbReference type="PROSITE" id="PS50005">
    <property type="entry name" value="TPR"/>
    <property type="match status" value="1"/>
</dbReference>
<evidence type="ECO:0008006" key="4">
    <source>
        <dbReference type="Google" id="ProtNLM"/>
    </source>
</evidence>
<keyword evidence="3" id="KW-1185">Reference proteome</keyword>
<dbReference type="InterPro" id="IPR011990">
    <property type="entry name" value="TPR-like_helical_dom_sf"/>
</dbReference>
<dbReference type="Proteomes" id="UP001159427">
    <property type="component" value="Unassembled WGS sequence"/>
</dbReference>